<dbReference type="NCBIfam" id="TIGR00797">
    <property type="entry name" value="matE"/>
    <property type="match status" value="1"/>
</dbReference>
<dbReference type="GO" id="GO:0015297">
    <property type="term" value="F:antiporter activity"/>
    <property type="evidence" value="ECO:0007669"/>
    <property type="project" value="UniProtKB-KW"/>
</dbReference>
<dbReference type="InterPro" id="IPR002528">
    <property type="entry name" value="MATE_fam"/>
</dbReference>
<evidence type="ECO:0000256" key="8">
    <source>
        <dbReference type="ARBA" id="ARBA00023136"/>
    </source>
</evidence>
<evidence type="ECO:0000256" key="9">
    <source>
        <dbReference type="ARBA" id="ARBA00031636"/>
    </source>
</evidence>
<keyword evidence="5 10" id="KW-0812">Transmembrane</keyword>
<keyword evidence="4" id="KW-1003">Cell membrane</keyword>
<reference evidence="11 12" key="1">
    <citation type="journal article" date="2007" name="Nat. Biotechnol.">
        <title>Genome sequence and identification of candidate vaccine antigens from the animal pathogen Dichelobacter nodosus.</title>
        <authorList>
            <person name="Myers G.S."/>
            <person name="Parker D."/>
            <person name="Al-Hasani K."/>
            <person name="Kennan R.M."/>
            <person name="Seemann T."/>
            <person name="Ren Q."/>
            <person name="Badger J.H."/>
            <person name="Selengut J.D."/>
            <person name="Deboy R.T."/>
            <person name="Tettelin H."/>
            <person name="Boyce J.D."/>
            <person name="McCarl V.P."/>
            <person name="Han X."/>
            <person name="Nelson W.C."/>
            <person name="Madupu R."/>
            <person name="Mohamoud Y."/>
            <person name="Holley T."/>
            <person name="Fedorova N."/>
            <person name="Khouri H."/>
            <person name="Bottomley S.P."/>
            <person name="Whittington R.J."/>
            <person name="Adler B."/>
            <person name="Songer J.G."/>
            <person name="Rood J.I."/>
            <person name="Paulsen I.T."/>
        </authorList>
    </citation>
    <scope>NUCLEOTIDE SEQUENCE [LARGE SCALE GENOMIC DNA]</scope>
    <source>
        <strain evidence="11 12">VCS1703A</strain>
    </source>
</reference>
<protein>
    <recommendedName>
        <fullName evidence="9">Multidrug-efflux transporter</fullName>
    </recommendedName>
</protein>
<dbReference type="GO" id="GO:0006811">
    <property type="term" value="P:monoatomic ion transport"/>
    <property type="evidence" value="ECO:0007669"/>
    <property type="project" value="UniProtKB-KW"/>
</dbReference>
<evidence type="ECO:0000256" key="2">
    <source>
        <dbReference type="ARBA" id="ARBA00022448"/>
    </source>
</evidence>
<organism evidence="11 12">
    <name type="scientific">Dichelobacter nodosus (strain VCS1703A)</name>
    <dbReference type="NCBI Taxonomy" id="246195"/>
    <lineage>
        <taxon>Bacteria</taxon>
        <taxon>Pseudomonadati</taxon>
        <taxon>Pseudomonadota</taxon>
        <taxon>Gammaproteobacteria</taxon>
        <taxon>Cardiobacteriales</taxon>
        <taxon>Cardiobacteriaceae</taxon>
        <taxon>Dichelobacter</taxon>
    </lineage>
</organism>
<dbReference type="OrthoDB" id="9780160at2"/>
<proteinExistence type="predicted"/>
<keyword evidence="2" id="KW-0813">Transport</keyword>
<dbReference type="eggNOG" id="COG0534">
    <property type="taxonomic scope" value="Bacteria"/>
</dbReference>
<keyword evidence="3" id="KW-0050">Antiport</keyword>
<dbReference type="InterPro" id="IPR050222">
    <property type="entry name" value="MATE_MdtK"/>
</dbReference>
<sequence length="446" mass="49536">MVQAFKNELRPTLSLALPMICTQLLNYGQQIIDTVMAGRHTPLTLAGVSLANQLFAIVYLFMIGIGVGFSALISRRHGNDSHVTIRREFQQGFWLFSLLGILMIFAVIGCAYLPQIIGSEKSIAEESKRYLLVLALPAGIFLLGQLARFFLEGMANPRPINYVQAALLPVNIVGNWFFLTFTDLGAAGMAISTGFCYVLYTGALLWILATRPRWRRYRLFHKMSAFNLPMIKELLWVGLPIGAAMVMEAAMFSYIGIMASRENAIITSANQIASNYLSIIFMVPLGIASALTIRCAHALGRRDWTAIRYRAYTGMIFSGGFMLLSSIVLILARYYIPLFYTDHPEIIAIAAKILFVVAFFEFIDGIQVSCAGILRGLGDTRICLLYAFIGYWIIGIPTGTIMAYGFDWGVYGLWGGCAFGLGTFAVLGARRVFYHTHRKRTLHAEA</sequence>
<dbReference type="PANTHER" id="PTHR43298:SF2">
    <property type="entry name" value="FMN_FAD EXPORTER YEEO-RELATED"/>
    <property type="match status" value="1"/>
</dbReference>
<feature type="transmembrane region" description="Helical" evidence="10">
    <location>
        <begin position="384"/>
        <end position="406"/>
    </location>
</feature>
<feature type="transmembrane region" description="Helical" evidence="10">
    <location>
        <begin position="230"/>
        <end position="256"/>
    </location>
</feature>
<evidence type="ECO:0000256" key="7">
    <source>
        <dbReference type="ARBA" id="ARBA00023065"/>
    </source>
</evidence>
<dbReference type="GO" id="GO:0042910">
    <property type="term" value="F:xenobiotic transmembrane transporter activity"/>
    <property type="evidence" value="ECO:0007669"/>
    <property type="project" value="InterPro"/>
</dbReference>
<dbReference type="PANTHER" id="PTHR43298">
    <property type="entry name" value="MULTIDRUG RESISTANCE PROTEIN NORM-RELATED"/>
    <property type="match status" value="1"/>
</dbReference>
<evidence type="ECO:0000256" key="1">
    <source>
        <dbReference type="ARBA" id="ARBA00004429"/>
    </source>
</evidence>
<keyword evidence="7" id="KW-0406">Ion transport</keyword>
<dbReference type="InterPro" id="IPR048279">
    <property type="entry name" value="MdtK-like"/>
</dbReference>
<keyword evidence="8 10" id="KW-0472">Membrane</keyword>
<evidence type="ECO:0000313" key="11">
    <source>
        <dbReference type="EMBL" id="ABQ13920.1"/>
    </source>
</evidence>
<dbReference type="AlphaFoldDB" id="A5EUV8"/>
<accession>A5EUV8</accession>
<feature type="transmembrane region" description="Helical" evidence="10">
    <location>
        <begin position="129"/>
        <end position="150"/>
    </location>
</feature>
<evidence type="ECO:0000256" key="6">
    <source>
        <dbReference type="ARBA" id="ARBA00022989"/>
    </source>
</evidence>
<comment type="subcellular location">
    <subcellularLocation>
        <location evidence="1">Cell inner membrane</location>
        <topology evidence="1">Multi-pass membrane protein</topology>
    </subcellularLocation>
</comment>
<feature type="transmembrane region" description="Helical" evidence="10">
    <location>
        <begin position="187"/>
        <end position="209"/>
    </location>
</feature>
<dbReference type="RefSeq" id="WP_012031112.1">
    <property type="nucleotide sequence ID" value="NC_009446.1"/>
</dbReference>
<evidence type="ECO:0000256" key="3">
    <source>
        <dbReference type="ARBA" id="ARBA00022449"/>
    </source>
</evidence>
<evidence type="ECO:0000256" key="10">
    <source>
        <dbReference type="SAM" id="Phobius"/>
    </source>
</evidence>
<feature type="transmembrane region" description="Helical" evidence="10">
    <location>
        <begin position="276"/>
        <end position="299"/>
    </location>
</feature>
<keyword evidence="6 10" id="KW-1133">Transmembrane helix</keyword>
<dbReference type="EMBL" id="CP000513">
    <property type="protein sequence ID" value="ABQ13920.1"/>
    <property type="molecule type" value="Genomic_DNA"/>
</dbReference>
<dbReference type="GO" id="GO:0005886">
    <property type="term" value="C:plasma membrane"/>
    <property type="evidence" value="ECO:0007669"/>
    <property type="project" value="UniProtKB-SubCell"/>
</dbReference>
<evidence type="ECO:0000256" key="4">
    <source>
        <dbReference type="ARBA" id="ARBA00022475"/>
    </source>
</evidence>
<feature type="transmembrane region" description="Helical" evidence="10">
    <location>
        <begin position="412"/>
        <end position="433"/>
    </location>
</feature>
<feature type="transmembrane region" description="Helical" evidence="10">
    <location>
        <begin position="346"/>
        <end position="363"/>
    </location>
</feature>
<dbReference type="Pfam" id="PF01554">
    <property type="entry name" value="MatE"/>
    <property type="match status" value="2"/>
</dbReference>
<evidence type="ECO:0000256" key="5">
    <source>
        <dbReference type="ARBA" id="ARBA00022692"/>
    </source>
</evidence>
<dbReference type="KEGG" id="dno:DNO_0787"/>
<dbReference type="CDD" id="cd13131">
    <property type="entry name" value="MATE_NorM_like"/>
    <property type="match status" value="1"/>
</dbReference>
<evidence type="ECO:0000313" key="12">
    <source>
        <dbReference type="Proteomes" id="UP000000248"/>
    </source>
</evidence>
<feature type="transmembrane region" description="Helical" evidence="10">
    <location>
        <begin position="54"/>
        <end position="73"/>
    </location>
</feature>
<dbReference type="PIRSF" id="PIRSF006603">
    <property type="entry name" value="DinF"/>
    <property type="match status" value="1"/>
</dbReference>
<dbReference type="STRING" id="246195.DNO_0787"/>
<feature type="transmembrane region" description="Helical" evidence="10">
    <location>
        <begin position="93"/>
        <end position="117"/>
    </location>
</feature>
<feature type="transmembrane region" description="Helical" evidence="10">
    <location>
        <begin position="162"/>
        <end position="181"/>
    </location>
</feature>
<dbReference type="Proteomes" id="UP000000248">
    <property type="component" value="Chromosome"/>
</dbReference>
<gene>
    <name evidence="11" type="ordered locus">DNO_0787</name>
</gene>
<dbReference type="HOGENOM" id="CLU_012893_6_0_6"/>
<keyword evidence="12" id="KW-1185">Reference proteome</keyword>
<name>A5EUV8_DICNV</name>
<feature type="transmembrane region" description="Helical" evidence="10">
    <location>
        <begin position="311"/>
        <end position="334"/>
    </location>
</feature>